<dbReference type="EMBL" id="JBAMMX010000018">
    <property type="protein sequence ID" value="KAK6922844.1"/>
    <property type="molecule type" value="Genomic_DNA"/>
</dbReference>
<dbReference type="AlphaFoldDB" id="A0AAN8Z1E1"/>
<comment type="caution">
    <text evidence="1">The sequence shown here is derived from an EMBL/GenBank/DDBJ whole genome shotgun (WGS) entry which is preliminary data.</text>
</comment>
<organism evidence="1 2">
    <name type="scientific">Dillenia turbinata</name>
    <dbReference type="NCBI Taxonomy" id="194707"/>
    <lineage>
        <taxon>Eukaryota</taxon>
        <taxon>Viridiplantae</taxon>
        <taxon>Streptophyta</taxon>
        <taxon>Embryophyta</taxon>
        <taxon>Tracheophyta</taxon>
        <taxon>Spermatophyta</taxon>
        <taxon>Magnoliopsida</taxon>
        <taxon>eudicotyledons</taxon>
        <taxon>Gunneridae</taxon>
        <taxon>Pentapetalae</taxon>
        <taxon>Dilleniales</taxon>
        <taxon>Dilleniaceae</taxon>
        <taxon>Dillenia</taxon>
    </lineage>
</organism>
<keyword evidence="2" id="KW-1185">Reference proteome</keyword>
<accession>A0AAN8Z1E1</accession>
<reference evidence="1 2" key="1">
    <citation type="submission" date="2023-12" db="EMBL/GenBank/DDBJ databases">
        <title>A high-quality genome assembly for Dillenia turbinata (Dilleniales).</title>
        <authorList>
            <person name="Chanderbali A."/>
        </authorList>
    </citation>
    <scope>NUCLEOTIDE SEQUENCE [LARGE SCALE GENOMIC DNA]</scope>
    <source>
        <strain evidence="1">LSX21</strain>
        <tissue evidence="1">Leaf</tissue>
    </source>
</reference>
<protein>
    <submittedName>
        <fullName evidence="1">Uncharacterized protein</fullName>
    </submittedName>
</protein>
<proteinExistence type="predicted"/>
<evidence type="ECO:0000313" key="1">
    <source>
        <dbReference type="EMBL" id="KAK6922844.1"/>
    </source>
</evidence>
<evidence type="ECO:0000313" key="2">
    <source>
        <dbReference type="Proteomes" id="UP001370490"/>
    </source>
</evidence>
<sequence>MHDKTAPFRFESEFEVRELTSSDKTASLEAIVSFESASTAINSKTLADPIFEFKLPCWNTIRMDDKKSRLNRTLLIFSFSSKSIKINSKTQTTCSKTRSSAPALHRISTVRLRKPSNRAKNLRFSSDWLAKQIIFESESNRFAKSSFSISFTSACACSLDRERGASEDEESDRALKSVVRNEVFTLQHLHRRRTGVVAIVKPLLNA</sequence>
<dbReference type="Proteomes" id="UP001370490">
    <property type="component" value="Unassembled WGS sequence"/>
</dbReference>
<name>A0AAN8Z1E1_9MAGN</name>
<gene>
    <name evidence="1" type="ORF">RJ641_011148</name>
</gene>